<accession>E4UTZ3</accession>
<evidence type="ECO:0000256" key="1">
    <source>
        <dbReference type="ARBA" id="ARBA00004123"/>
    </source>
</evidence>
<feature type="compositionally biased region" description="Basic and acidic residues" evidence="4">
    <location>
        <begin position="487"/>
        <end position="497"/>
    </location>
</feature>
<dbReference type="PANTHER" id="PTHR22812">
    <property type="entry name" value="CHROMOBOX PROTEIN"/>
    <property type="match status" value="1"/>
</dbReference>
<dbReference type="Proteomes" id="UP000002669">
    <property type="component" value="Unassembled WGS sequence"/>
</dbReference>
<evidence type="ECO:0000313" key="6">
    <source>
        <dbReference type="EMBL" id="EFR00799.1"/>
    </source>
</evidence>
<dbReference type="GO" id="GO:0005634">
    <property type="term" value="C:nucleus"/>
    <property type="evidence" value="ECO:0007669"/>
    <property type="project" value="UniProtKB-SubCell"/>
</dbReference>
<evidence type="ECO:0000256" key="3">
    <source>
        <dbReference type="ARBA" id="ARBA00023242"/>
    </source>
</evidence>
<dbReference type="InterPro" id="IPR023780">
    <property type="entry name" value="Chromo_domain"/>
</dbReference>
<feature type="compositionally biased region" description="Polar residues" evidence="4">
    <location>
        <begin position="507"/>
        <end position="526"/>
    </location>
</feature>
<feature type="region of interest" description="Disordered" evidence="4">
    <location>
        <begin position="714"/>
        <end position="742"/>
    </location>
</feature>
<sequence>MASQGNIDRDEDDEDAISITSTVPSEPQEEYIIAGVLAERTTDNGVTEYLVSWENYPIHRSSWEPADHFGDPETTLREWNEKKEAIQKGTALGFDVLAFEKLLVEIETAKLRRARKRRLKRMRLGLAYGSEPEDTDSGKDKETDDSSSDNSSSDESTTRRTPPASRKGRGKLLPKKNLATTGKSSESAVDSSDAGNGRTFKSALRDASHPPKQLQIPPSSISKSKPTAPPSIRSSEKPNPKLPIRKPSVKPSVNVTAPGGGDRTVQPPTAGHPISMSSRKPVSTFAPPTARRGGSMAAATGGRQLPKPPNIGLFRTLSTQRKHHKMSRADRAPDISQLDLRPPSEWLTAAGRSTLTELPTCRKRPRLSSMSPPIDTLFVAQDGNNGSLSNPSPPVPPAPPRDPGNNTSAPAPLVQGKVTLPETPTSQIPQPLPESATAQKKKPLQKATTPASTLGPEIQREPVRDDPGQLLAFRKARGGDYWAPRLSTEDTRREGKHNQGHPPPHGSDNNPGSRVNRKPSNMKNWRSWNKGDVMVRLVFSALGKEIGDIRISGLPPPVKNWLLSLKKGARVVIDLQKVCSPEEYHKLKINKTDHGNVVPYDDTMNEINYLAEHLLNSRSAATWSPSTKSNRLIIIYPSQAQEWKFLHTKKPLHPSPRLLLVVADLLNVAEPRKVSPPRLMPISPLQTQLSERPAKATGERVLTQESKEIAARITTDTSNLAPIQEPPPPKIPPPPPNELAASPVQQSSRETIAKPLPERTRDLDVATYFKNHYRITLEYLAHPKHRKAAQPVFYLLFPSTESEEHELVQQLLVFHRIAPYSHQNQGDWEKFINDVAESKVETQGVILCHQKFNAYNCMPRLYKLLHCQTNVFSLSLARPIKWASNNRHIIRLFPTGCVILITEDFILHDPKGALRVIEWVSTIFWDYNVNVWLQQMWPTWPDETLYHIFCLLNALMPENPSVREGSPGSLDRETGDEGQPSVIMSTRHIPDYGVRSEDEHPDIPKDLTQEQRNTDHLIEYFAGWAITNVENFRYFPVLVYSMPQPRWEKWSHIEILNYSAFNKRYMKADVAVAGKSMENQMDQRQLSLPTTVGS</sequence>
<dbReference type="GeneID" id="10028912"/>
<name>E4UTZ3_ARTGP</name>
<reference evidence="7" key="1">
    <citation type="journal article" date="2012" name="MBio">
        <title>Comparative genome analysis of Trichophyton rubrum and related dermatophytes reveals candidate genes involved in infection.</title>
        <authorList>
            <person name="Martinez D.A."/>
            <person name="Oliver B.G."/>
            <person name="Graeser Y."/>
            <person name="Goldberg J.M."/>
            <person name="Li W."/>
            <person name="Martinez-Rossi N.M."/>
            <person name="Monod M."/>
            <person name="Shelest E."/>
            <person name="Barton R.C."/>
            <person name="Birch E."/>
            <person name="Brakhage A.A."/>
            <person name="Chen Z."/>
            <person name="Gurr S.J."/>
            <person name="Heiman D."/>
            <person name="Heitman J."/>
            <person name="Kosti I."/>
            <person name="Rossi A."/>
            <person name="Saif S."/>
            <person name="Samalova M."/>
            <person name="Saunders C.W."/>
            <person name="Shea T."/>
            <person name="Summerbell R.C."/>
            <person name="Xu J."/>
            <person name="Young S."/>
            <person name="Zeng Q."/>
            <person name="Birren B.W."/>
            <person name="Cuomo C.A."/>
            <person name="White T.C."/>
        </authorList>
    </citation>
    <scope>NUCLEOTIDE SEQUENCE [LARGE SCALE GENOMIC DNA]</scope>
    <source>
        <strain evidence="7">ATCC MYA-4604 / CBS 118893</strain>
    </source>
</reference>
<dbReference type="STRING" id="535722.E4UTZ3"/>
<dbReference type="RefSeq" id="XP_003173629.1">
    <property type="nucleotide sequence ID" value="XM_003173581.1"/>
</dbReference>
<keyword evidence="3" id="KW-0539">Nucleus</keyword>
<dbReference type="InterPro" id="IPR016197">
    <property type="entry name" value="Chromo-like_dom_sf"/>
</dbReference>
<feature type="domain" description="Chromo" evidence="5">
    <location>
        <begin position="31"/>
        <end position="91"/>
    </location>
</feature>
<comment type="subunit">
    <text evidence="2">Component of the NuA4 histone acetyltransferase complex.</text>
</comment>
<dbReference type="Pfam" id="PF00385">
    <property type="entry name" value="Chromo"/>
    <property type="match status" value="1"/>
</dbReference>
<organism evidence="7">
    <name type="scientific">Arthroderma gypseum (strain ATCC MYA-4604 / CBS 118893)</name>
    <name type="common">Microsporum gypseum</name>
    <dbReference type="NCBI Taxonomy" id="535722"/>
    <lineage>
        <taxon>Eukaryota</taxon>
        <taxon>Fungi</taxon>
        <taxon>Dikarya</taxon>
        <taxon>Ascomycota</taxon>
        <taxon>Pezizomycotina</taxon>
        <taxon>Eurotiomycetes</taxon>
        <taxon>Eurotiomycetidae</taxon>
        <taxon>Onygenales</taxon>
        <taxon>Arthrodermataceae</taxon>
        <taxon>Nannizzia</taxon>
    </lineage>
</organism>
<gene>
    <name evidence="6" type="ORF">MGYG_03804</name>
</gene>
<comment type="subcellular location">
    <subcellularLocation>
        <location evidence="1">Nucleus</location>
    </subcellularLocation>
</comment>
<dbReference type="OrthoDB" id="1918685at2759"/>
<dbReference type="PROSITE" id="PS50013">
    <property type="entry name" value="CHROMO_2"/>
    <property type="match status" value="1"/>
</dbReference>
<protein>
    <recommendedName>
        <fullName evidence="5">Chromo domain-containing protein</fullName>
    </recommendedName>
</protein>
<dbReference type="eggNOG" id="ENOG502STGS">
    <property type="taxonomic scope" value="Eukaryota"/>
</dbReference>
<feature type="compositionally biased region" description="Polar residues" evidence="4">
    <location>
        <begin position="178"/>
        <end position="194"/>
    </location>
</feature>
<feature type="compositionally biased region" description="Low complexity" evidence="4">
    <location>
        <begin position="216"/>
        <end position="232"/>
    </location>
</feature>
<feature type="compositionally biased region" description="Pro residues" evidence="4">
    <location>
        <begin position="724"/>
        <end position="737"/>
    </location>
</feature>
<keyword evidence="7" id="KW-1185">Reference proteome</keyword>
<dbReference type="InParanoid" id="E4UTZ3"/>
<dbReference type="OMA" id="WKIMFRP"/>
<dbReference type="EMBL" id="DS989824">
    <property type="protein sequence ID" value="EFR00799.1"/>
    <property type="molecule type" value="Genomic_DNA"/>
</dbReference>
<dbReference type="Gene3D" id="2.40.50.40">
    <property type="match status" value="1"/>
</dbReference>
<dbReference type="SUPFAM" id="SSF54160">
    <property type="entry name" value="Chromo domain-like"/>
    <property type="match status" value="1"/>
</dbReference>
<evidence type="ECO:0000256" key="4">
    <source>
        <dbReference type="SAM" id="MobiDB-lite"/>
    </source>
</evidence>
<dbReference type="VEuPathDB" id="FungiDB:MGYG_03804"/>
<feature type="region of interest" description="Disordered" evidence="4">
    <location>
        <begin position="482"/>
        <end position="526"/>
    </location>
</feature>
<feature type="region of interest" description="Disordered" evidence="4">
    <location>
        <begin position="962"/>
        <end position="983"/>
    </location>
</feature>
<dbReference type="HOGENOM" id="CLU_009138_0_0_1"/>
<evidence type="ECO:0000256" key="2">
    <source>
        <dbReference type="ARBA" id="ARBA00011353"/>
    </source>
</evidence>
<proteinExistence type="predicted"/>
<dbReference type="AlphaFoldDB" id="E4UTZ3"/>
<feature type="region of interest" description="Disordered" evidence="4">
    <location>
        <begin position="1"/>
        <end position="25"/>
    </location>
</feature>
<dbReference type="SMART" id="SM00298">
    <property type="entry name" value="CHROMO"/>
    <property type="match status" value="1"/>
</dbReference>
<evidence type="ECO:0000259" key="5">
    <source>
        <dbReference type="PROSITE" id="PS50013"/>
    </source>
</evidence>
<dbReference type="GO" id="GO:0006338">
    <property type="term" value="P:chromatin remodeling"/>
    <property type="evidence" value="ECO:0007669"/>
    <property type="project" value="UniProtKB-ARBA"/>
</dbReference>
<feature type="compositionally biased region" description="Pro residues" evidence="4">
    <location>
        <begin position="391"/>
        <end position="402"/>
    </location>
</feature>
<dbReference type="InterPro" id="IPR051219">
    <property type="entry name" value="Heterochromatin_chromo-domain"/>
</dbReference>
<evidence type="ECO:0000313" key="7">
    <source>
        <dbReference type="Proteomes" id="UP000002669"/>
    </source>
</evidence>
<dbReference type="InterPro" id="IPR000953">
    <property type="entry name" value="Chromo/chromo_shadow_dom"/>
</dbReference>
<feature type="region of interest" description="Disordered" evidence="4">
    <location>
        <begin position="129"/>
        <end position="466"/>
    </location>
</feature>
<dbReference type="CDD" id="cd18966">
    <property type="entry name" value="chromodomain"/>
    <property type="match status" value="1"/>
</dbReference>